<evidence type="ECO:0000313" key="4">
    <source>
        <dbReference type="Proteomes" id="UP000829685"/>
    </source>
</evidence>
<evidence type="ECO:0000313" key="3">
    <source>
        <dbReference type="EMBL" id="KAI1880168.1"/>
    </source>
</evidence>
<dbReference type="InterPro" id="IPR050523">
    <property type="entry name" value="AKR_Detox_Biosynth"/>
</dbReference>
<proteinExistence type="predicted"/>
<evidence type="ECO:0000259" key="2">
    <source>
        <dbReference type="Pfam" id="PF00248"/>
    </source>
</evidence>
<feature type="domain" description="NADP-dependent oxidoreductase" evidence="2">
    <location>
        <begin position="5"/>
        <end position="153"/>
    </location>
</feature>
<protein>
    <recommendedName>
        <fullName evidence="2">NADP-dependent oxidoreductase domain-containing protein</fullName>
    </recommendedName>
</protein>
<dbReference type="EMBL" id="JAFIMR010000003">
    <property type="protein sequence ID" value="KAI1880168.1"/>
    <property type="molecule type" value="Genomic_DNA"/>
</dbReference>
<keyword evidence="1" id="KW-0560">Oxidoreductase</keyword>
<reference evidence="3" key="1">
    <citation type="submission" date="2021-03" db="EMBL/GenBank/DDBJ databases">
        <title>Revisited historic fungal species revealed as producer of novel bioactive compounds through whole genome sequencing and comparative genomics.</title>
        <authorList>
            <person name="Vignolle G.A."/>
            <person name="Hochenegger N."/>
            <person name="Mach R.L."/>
            <person name="Mach-Aigner A.R."/>
            <person name="Javad Rahimi M."/>
            <person name="Salim K.A."/>
            <person name="Chan C.M."/>
            <person name="Lim L.B.L."/>
            <person name="Cai F."/>
            <person name="Druzhinina I.S."/>
            <person name="U'Ren J.M."/>
            <person name="Derntl C."/>
        </authorList>
    </citation>
    <scope>NUCLEOTIDE SEQUENCE</scope>
    <source>
        <strain evidence="3">TUCIM 5799</strain>
    </source>
</reference>
<keyword evidence="4" id="KW-1185">Reference proteome</keyword>
<dbReference type="Gene3D" id="3.20.20.100">
    <property type="entry name" value="NADP-dependent oxidoreductase domain"/>
    <property type="match status" value="2"/>
</dbReference>
<name>A0A9P9WW45_9PEZI</name>
<dbReference type="InterPro" id="IPR023210">
    <property type="entry name" value="NADP_OxRdtase_dom"/>
</dbReference>
<dbReference type="Proteomes" id="UP000829685">
    <property type="component" value="Unassembled WGS sequence"/>
</dbReference>
<comment type="caution">
    <text evidence="3">The sequence shown here is derived from an EMBL/GenBank/DDBJ whole genome shotgun (WGS) entry which is preliminary data.</text>
</comment>
<gene>
    <name evidence="3" type="ORF">JX265_001789</name>
</gene>
<dbReference type="PANTHER" id="PTHR43364">
    <property type="entry name" value="NADH-SPECIFIC METHYLGLYOXAL REDUCTASE-RELATED"/>
    <property type="match status" value="1"/>
</dbReference>
<evidence type="ECO:0000256" key="1">
    <source>
        <dbReference type="ARBA" id="ARBA00023002"/>
    </source>
</evidence>
<dbReference type="PANTHER" id="PTHR43364:SF4">
    <property type="entry name" value="NAD(P)-LINKED OXIDOREDUCTASE SUPERFAMILY PROTEIN"/>
    <property type="match status" value="1"/>
</dbReference>
<dbReference type="InterPro" id="IPR036812">
    <property type="entry name" value="NAD(P)_OxRdtase_dom_sf"/>
</dbReference>
<dbReference type="AlphaFoldDB" id="A0A9P9WW45"/>
<organism evidence="3 4">
    <name type="scientific">Neoarthrinium moseri</name>
    <dbReference type="NCBI Taxonomy" id="1658444"/>
    <lineage>
        <taxon>Eukaryota</taxon>
        <taxon>Fungi</taxon>
        <taxon>Dikarya</taxon>
        <taxon>Ascomycota</taxon>
        <taxon>Pezizomycotina</taxon>
        <taxon>Sordariomycetes</taxon>
        <taxon>Xylariomycetidae</taxon>
        <taxon>Amphisphaeriales</taxon>
        <taxon>Apiosporaceae</taxon>
        <taxon>Neoarthrinium</taxon>
    </lineage>
</organism>
<dbReference type="SUPFAM" id="SSF51430">
    <property type="entry name" value="NAD(P)-linked oxidoreductase"/>
    <property type="match status" value="1"/>
</dbReference>
<dbReference type="Pfam" id="PF00248">
    <property type="entry name" value="Aldo_ket_red"/>
    <property type="match status" value="1"/>
</dbReference>
<accession>A0A9P9WW45</accession>
<dbReference type="GO" id="GO:0016491">
    <property type="term" value="F:oxidoreductase activity"/>
    <property type="evidence" value="ECO:0007669"/>
    <property type="project" value="UniProtKB-KW"/>
</dbReference>
<sequence>MSAPKIYFGAGLFSKDQGYNSVEEIKPWLAVLSESKSIISSIDTAVTYRECEEWLGQLKVDAQFGFPIDTKLTGGPHPALVATKDNIIAQARESLSKTGAKQFGTLYLHAPDPRVPVEETLSGFDALYEDGVFKHFGLTYHTSEQVEEVIKHKISFVAYSPMAGGFLAKTSQQFRHQPESFHGRWDRAGFLGNVYHFLYNKPPALEALDKWNEIAAAEGISGEEMAYRWVAYNSALTTDDDMVIGATTIEQWKSNLAAIQKGPLSPETAARIDALWTPELKKDGILDNFVAIKGAMVSPM</sequence>